<dbReference type="AlphaFoldDB" id="A0A4R4UHC2"/>
<evidence type="ECO:0000313" key="9">
    <source>
        <dbReference type="Proteomes" id="UP000295258"/>
    </source>
</evidence>
<evidence type="ECO:0000256" key="5">
    <source>
        <dbReference type="ARBA" id="ARBA00023004"/>
    </source>
</evidence>
<dbReference type="PANTHER" id="PTHR46696:SF1">
    <property type="entry name" value="CYTOCHROME P450 YJIB-RELATED"/>
    <property type="match status" value="1"/>
</dbReference>
<evidence type="ECO:0000256" key="4">
    <source>
        <dbReference type="ARBA" id="ARBA00023002"/>
    </source>
</evidence>
<dbReference type="EMBL" id="SMKO01000251">
    <property type="protein sequence ID" value="TDC88334.1"/>
    <property type="molecule type" value="Genomic_DNA"/>
</dbReference>
<protein>
    <submittedName>
        <fullName evidence="8">Cytochrome P450</fullName>
    </submittedName>
</protein>
<dbReference type="GO" id="GO:0020037">
    <property type="term" value="F:heme binding"/>
    <property type="evidence" value="ECO:0007669"/>
    <property type="project" value="InterPro"/>
</dbReference>
<dbReference type="Pfam" id="PF00067">
    <property type="entry name" value="p450"/>
    <property type="match status" value="2"/>
</dbReference>
<accession>A0A4R4UHC2</accession>
<reference evidence="8 9" key="1">
    <citation type="submission" date="2019-03" db="EMBL/GenBank/DDBJ databases">
        <title>Draft genome sequences of novel Actinobacteria.</title>
        <authorList>
            <person name="Sahin N."/>
            <person name="Ay H."/>
            <person name="Saygin H."/>
        </authorList>
    </citation>
    <scope>NUCLEOTIDE SEQUENCE [LARGE SCALE GENOMIC DNA]</scope>
    <source>
        <strain evidence="8 9">KC310</strain>
    </source>
</reference>
<keyword evidence="2 7" id="KW-0349">Heme</keyword>
<dbReference type="InterPro" id="IPR002397">
    <property type="entry name" value="Cyt_P450_B"/>
</dbReference>
<dbReference type="FunFam" id="1.10.630.10:FF:000018">
    <property type="entry name" value="Cytochrome P450 monooxygenase"/>
    <property type="match status" value="1"/>
</dbReference>
<dbReference type="SUPFAM" id="SSF48264">
    <property type="entry name" value="Cytochrome P450"/>
    <property type="match status" value="1"/>
</dbReference>
<evidence type="ECO:0000256" key="3">
    <source>
        <dbReference type="ARBA" id="ARBA00022723"/>
    </source>
</evidence>
<evidence type="ECO:0000313" key="8">
    <source>
        <dbReference type="EMBL" id="TDC88334.1"/>
    </source>
</evidence>
<dbReference type="PRINTS" id="PR00359">
    <property type="entry name" value="BP450"/>
</dbReference>
<name>A0A4R4UHC2_9ACTN</name>
<dbReference type="InterPro" id="IPR001128">
    <property type="entry name" value="Cyt_P450"/>
</dbReference>
<evidence type="ECO:0000256" key="1">
    <source>
        <dbReference type="ARBA" id="ARBA00010617"/>
    </source>
</evidence>
<dbReference type="InterPro" id="IPR017972">
    <property type="entry name" value="Cyt_P450_CS"/>
</dbReference>
<dbReference type="Gene3D" id="1.10.630.10">
    <property type="entry name" value="Cytochrome P450"/>
    <property type="match status" value="1"/>
</dbReference>
<keyword evidence="5 7" id="KW-0408">Iron</keyword>
<proteinExistence type="inferred from homology"/>
<organism evidence="8 9">
    <name type="scientific">Nonomuraea deserti</name>
    <dbReference type="NCBI Taxonomy" id="1848322"/>
    <lineage>
        <taxon>Bacteria</taxon>
        <taxon>Bacillati</taxon>
        <taxon>Actinomycetota</taxon>
        <taxon>Actinomycetes</taxon>
        <taxon>Streptosporangiales</taxon>
        <taxon>Streptosporangiaceae</taxon>
        <taxon>Nonomuraea</taxon>
    </lineage>
</organism>
<evidence type="ECO:0000256" key="6">
    <source>
        <dbReference type="ARBA" id="ARBA00023033"/>
    </source>
</evidence>
<comment type="caution">
    <text evidence="8">The sequence shown here is derived from an EMBL/GenBank/DDBJ whole genome shotgun (WGS) entry which is preliminary data.</text>
</comment>
<dbReference type="RefSeq" id="WP_132606063.1">
    <property type="nucleotide sequence ID" value="NZ_SMKO01000251.1"/>
</dbReference>
<sequence>MDDTYSRYATLREAGPVQRVTTPLGGEAYVIIRYEEARAALHDQRLSKHPKNAPGYLRDSGLVTEAAGPVGVNMLSSDPPDHTRLRRVVGKAFTPRRVQALRPRIQQITDDLLDALPTGEEVDLIDRFAFQLPITVICEMLGVPVEDRDRFRAWTRAMTLVVSTPDERRRREEGMAALQVYLSGLIERCRGGVDREVPHEDQPDLLSALIVAADERGELDEDELRGTLMLLLIAGHETTVNLIGNGTLALLRNRDQLDALIADPGLLPSAVEELLRYDGPVENATFRFTLEDVEMGGVTIPGGSLVLVSLAGADHDPQRFDHPGELDLARRDNPHLAFGHGLHFCLGAPLARLEGMVAFASLFGRFPGIRLACPAEQLRLRYQSPLVIIRGLEALPVVLER</sequence>
<dbReference type="PROSITE" id="PS00086">
    <property type="entry name" value="CYTOCHROME_P450"/>
    <property type="match status" value="1"/>
</dbReference>
<keyword evidence="9" id="KW-1185">Reference proteome</keyword>
<dbReference type="GO" id="GO:0016705">
    <property type="term" value="F:oxidoreductase activity, acting on paired donors, with incorporation or reduction of molecular oxygen"/>
    <property type="evidence" value="ECO:0007669"/>
    <property type="project" value="InterPro"/>
</dbReference>
<dbReference type="Proteomes" id="UP000295258">
    <property type="component" value="Unassembled WGS sequence"/>
</dbReference>
<keyword evidence="4 7" id="KW-0560">Oxidoreductase</keyword>
<evidence type="ECO:0000256" key="7">
    <source>
        <dbReference type="RuleBase" id="RU000461"/>
    </source>
</evidence>
<gene>
    <name evidence="8" type="ORF">E1292_45755</name>
</gene>
<evidence type="ECO:0000256" key="2">
    <source>
        <dbReference type="ARBA" id="ARBA00022617"/>
    </source>
</evidence>
<dbReference type="GO" id="GO:0005506">
    <property type="term" value="F:iron ion binding"/>
    <property type="evidence" value="ECO:0007669"/>
    <property type="project" value="InterPro"/>
</dbReference>
<dbReference type="InterPro" id="IPR036396">
    <property type="entry name" value="Cyt_P450_sf"/>
</dbReference>
<dbReference type="PANTHER" id="PTHR46696">
    <property type="entry name" value="P450, PUTATIVE (EUROFUNG)-RELATED"/>
    <property type="match status" value="1"/>
</dbReference>
<dbReference type="GO" id="GO:0004497">
    <property type="term" value="F:monooxygenase activity"/>
    <property type="evidence" value="ECO:0007669"/>
    <property type="project" value="UniProtKB-KW"/>
</dbReference>
<keyword evidence="6 7" id="KW-0503">Monooxygenase</keyword>
<keyword evidence="3 7" id="KW-0479">Metal-binding</keyword>
<dbReference type="CDD" id="cd11029">
    <property type="entry name" value="CYP107-like"/>
    <property type="match status" value="1"/>
</dbReference>
<comment type="similarity">
    <text evidence="1 7">Belongs to the cytochrome P450 family.</text>
</comment>